<dbReference type="InterPro" id="IPR001466">
    <property type="entry name" value="Beta-lactam-related"/>
</dbReference>
<keyword evidence="1" id="KW-1133">Transmembrane helix</keyword>
<gene>
    <name evidence="3" type="ORF">NUTIK01_14160</name>
</gene>
<dbReference type="InterPro" id="IPR006311">
    <property type="entry name" value="TAT_signal"/>
</dbReference>
<organism evidence="3 4">
    <name type="scientific">Novosphingobium pituita</name>
    <dbReference type="NCBI Taxonomy" id="3056842"/>
    <lineage>
        <taxon>Bacteria</taxon>
        <taxon>Pseudomonadati</taxon>
        <taxon>Pseudomonadota</taxon>
        <taxon>Alphaproteobacteria</taxon>
        <taxon>Sphingomonadales</taxon>
        <taxon>Sphingomonadaceae</taxon>
        <taxon>Novosphingobium</taxon>
    </lineage>
</organism>
<sequence>MQDRESQVRDWNVRGWNRRGVLGGAGVVGGAVLLRCLAHASPADPRLPAVSALVDDYVDSGRLVGAVATLGWGSAPPEMVARGVATRGDRRGLGLDNLFRIYSMTKPITGMAAMMLIDEGKLGLDQPIADFLPGFAHMKVLADPAGPVDKVVPATAQITVRNLLTHTAGLGYTIIQSGPIRQAYLDAGIVPLRVSRVKLPFFASAPIAPSLAAFADRLAGLPLVYQPGTRWSYSVGLDLLGRVIELASGRDFAGFLQERLFDPLGMTSTAFELADRDVERFTSNYLIFDGRLLPIDGAVNSIYRDPPPFPFGGAGLISSPRDYDRFLAMLLGGGVFAGKRVMGARAVALGTSNLLPPGATTAGTWIAGHGFGAGGRVGLGAEAGTYGWSGAAGTLGFISKPGGVRGGLFTQYMPAMTYPLEKDFPQAVRSDVRARLLLQNKVPA</sequence>
<dbReference type="InterPro" id="IPR012338">
    <property type="entry name" value="Beta-lactam/transpept-like"/>
</dbReference>
<accession>A0ABQ6P5V4</accession>
<evidence type="ECO:0000313" key="3">
    <source>
        <dbReference type="EMBL" id="GMM60639.1"/>
    </source>
</evidence>
<evidence type="ECO:0000313" key="4">
    <source>
        <dbReference type="Proteomes" id="UP001187221"/>
    </source>
</evidence>
<dbReference type="InterPro" id="IPR050789">
    <property type="entry name" value="Diverse_Enzym_Activities"/>
</dbReference>
<dbReference type="PANTHER" id="PTHR43283:SF3">
    <property type="entry name" value="BETA-LACTAMASE FAMILY PROTEIN (AFU_ORTHOLOGUE AFUA_5G07500)"/>
    <property type="match status" value="1"/>
</dbReference>
<keyword evidence="1" id="KW-0472">Membrane</keyword>
<comment type="caution">
    <text evidence="3">The sequence shown here is derived from an EMBL/GenBank/DDBJ whole genome shotgun (WGS) entry which is preliminary data.</text>
</comment>
<dbReference type="PANTHER" id="PTHR43283">
    <property type="entry name" value="BETA-LACTAMASE-RELATED"/>
    <property type="match status" value="1"/>
</dbReference>
<dbReference type="Proteomes" id="UP001187221">
    <property type="component" value="Unassembled WGS sequence"/>
</dbReference>
<feature type="domain" description="Beta-lactamase-related" evidence="2">
    <location>
        <begin position="52"/>
        <end position="411"/>
    </location>
</feature>
<keyword evidence="1" id="KW-0812">Transmembrane</keyword>
<protein>
    <recommendedName>
        <fullName evidence="2">Beta-lactamase-related domain-containing protein</fullName>
    </recommendedName>
</protein>
<evidence type="ECO:0000259" key="2">
    <source>
        <dbReference type="Pfam" id="PF00144"/>
    </source>
</evidence>
<dbReference type="SUPFAM" id="SSF56601">
    <property type="entry name" value="beta-lactamase/transpeptidase-like"/>
    <property type="match status" value="1"/>
</dbReference>
<proteinExistence type="predicted"/>
<dbReference type="Pfam" id="PF00144">
    <property type="entry name" value="Beta-lactamase"/>
    <property type="match status" value="1"/>
</dbReference>
<dbReference type="Gene3D" id="3.40.710.10">
    <property type="entry name" value="DD-peptidase/beta-lactamase superfamily"/>
    <property type="match status" value="1"/>
</dbReference>
<dbReference type="PROSITE" id="PS51318">
    <property type="entry name" value="TAT"/>
    <property type="match status" value="1"/>
</dbReference>
<feature type="transmembrane region" description="Helical" evidence="1">
    <location>
        <begin position="21"/>
        <end position="40"/>
    </location>
</feature>
<keyword evidence="4" id="KW-1185">Reference proteome</keyword>
<dbReference type="EMBL" id="BTFW01000001">
    <property type="protein sequence ID" value="GMM60639.1"/>
    <property type="molecule type" value="Genomic_DNA"/>
</dbReference>
<evidence type="ECO:0000256" key="1">
    <source>
        <dbReference type="SAM" id="Phobius"/>
    </source>
</evidence>
<reference evidence="3 4" key="1">
    <citation type="submission" date="2023-06" db="EMBL/GenBank/DDBJ databases">
        <title>Draft genome sequence of Novosphingobium sp. strain IK01.</title>
        <authorList>
            <person name="Hatamoto M."/>
            <person name="Ikarashi T."/>
            <person name="Yamaguchi T."/>
        </authorList>
    </citation>
    <scope>NUCLEOTIDE SEQUENCE [LARGE SCALE GENOMIC DNA]</scope>
    <source>
        <strain evidence="3 4">IK01</strain>
    </source>
</reference>
<name>A0ABQ6P5V4_9SPHN</name>
<dbReference type="RefSeq" id="WP_317974417.1">
    <property type="nucleotide sequence ID" value="NZ_BTFW01000001.1"/>
</dbReference>